<evidence type="ECO:0000313" key="10">
    <source>
        <dbReference type="EMBL" id="MBP1990388.1"/>
    </source>
</evidence>
<dbReference type="Pfam" id="PF02706">
    <property type="entry name" value="Wzz"/>
    <property type="match status" value="1"/>
</dbReference>
<keyword evidence="5 8" id="KW-1133">Transmembrane helix</keyword>
<comment type="similarity">
    <text evidence="2">Belongs to the CpsC/CapA family.</text>
</comment>
<comment type="caution">
    <text evidence="10">The sequence shown here is derived from an EMBL/GenBank/DDBJ whole genome shotgun (WGS) entry which is preliminary data.</text>
</comment>
<feature type="domain" description="Polysaccharide chain length determinant N-terminal" evidence="9">
    <location>
        <begin position="2"/>
        <end position="98"/>
    </location>
</feature>
<protein>
    <submittedName>
        <fullName evidence="10">Capsular polysaccharide biosynthesis protein</fullName>
    </submittedName>
</protein>
<accession>A0ABS4IS90</accession>
<dbReference type="Proteomes" id="UP001519287">
    <property type="component" value="Unassembled WGS sequence"/>
</dbReference>
<dbReference type="InterPro" id="IPR003856">
    <property type="entry name" value="LPS_length_determ_N"/>
</dbReference>
<feature type="region of interest" description="Disordered" evidence="7">
    <location>
        <begin position="235"/>
        <end position="256"/>
    </location>
</feature>
<sequence length="256" mass="28551">MEINLKEYLLIIKKRLWLVIVCVLVATTLATLYNNTSYTPIYQASSKLIVNKTIANEEKNKKGNEEIDYGAIGTNIALINTFKEIIRSPAIMDVVVQKYPDLQMTAEQLVASVNVVDVTTTQVMTIVTRQLSHQKAVEIVNAVSEVFRSEIPKIMKVDNVTILNVAKIQEHPVPLNPKSNRNVILGFAVSLVFAIGIIFLLDALDDTLKTDEDIEQIFETSALAVIPKMKEKDLRSGKGNRLRGKAGETQYAKTIH</sequence>
<organism evidence="10 11">
    <name type="scientific">Paenibacillus eucommiae</name>
    <dbReference type="NCBI Taxonomy" id="1355755"/>
    <lineage>
        <taxon>Bacteria</taxon>
        <taxon>Bacillati</taxon>
        <taxon>Bacillota</taxon>
        <taxon>Bacilli</taxon>
        <taxon>Bacillales</taxon>
        <taxon>Paenibacillaceae</taxon>
        <taxon>Paenibacillus</taxon>
    </lineage>
</organism>
<evidence type="ECO:0000313" key="11">
    <source>
        <dbReference type="Proteomes" id="UP001519287"/>
    </source>
</evidence>
<keyword evidence="11" id="KW-1185">Reference proteome</keyword>
<comment type="subcellular location">
    <subcellularLocation>
        <location evidence="1">Cell membrane</location>
        <topology evidence="1">Multi-pass membrane protein</topology>
    </subcellularLocation>
</comment>
<dbReference type="RefSeq" id="WP_209971162.1">
    <property type="nucleotide sequence ID" value="NZ_JAGGLB010000004.1"/>
</dbReference>
<dbReference type="InterPro" id="IPR050445">
    <property type="entry name" value="Bact_polysacc_biosynth/exp"/>
</dbReference>
<dbReference type="EMBL" id="JAGGLB010000004">
    <property type="protein sequence ID" value="MBP1990388.1"/>
    <property type="molecule type" value="Genomic_DNA"/>
</dbReference>
<evidence type="ECO:0000256" key="6">
    <source>
        <dbReference type="ARBA" id="ARBA00023136"/>
    </source>
</evidence>
<evidence type="ECO:0000256" key="1">
    <source>
        <dbReference type="ARBA" id="ARBA00004651"/>
    </source>
</evidence>
<keyword evidence="4 8" id="KW-0812">Transmembrane</keyword>
<evidence type="ECO:0000256" key="7">
    <source>
        <dbReference type="SAM" id="MobiDB-lite"/>
    </source>
</evidence>
<evidence type="ECO:0000256" key="4">
    <source>
        <dbReference type="ARBA" id="ARBA00022692"/>
    </source>
</evidence>
<feature type="transmembrane region" description="Helical" evidence="8">
    <location>
        <begin position="183"/>
        <end position="201"/>
    </location>
</feature>
<dbReference type="PANTHER" id="PTHR32309:SF13">
    <property type="entry name" value="FERRIC ENTEROBACTIN TRANSPORT PROTEIN FEPE"/>
    <property type="match status" value="1"/>
</dbReference>
<feature type="transmembrane region" description="Helical" evidence="8">
    <location>
        <begin position="16"/>
        <end position="33"/>
    </location>
</feature>
<proteinExistence type="inferred from homology"/>
<evidence type="ECO:0000256" key="3">
    <source>
        <dbReference type="ARBA" id="ARBA00022475"/>
    </source>
</evidence>
<keyword evidence="3" id="KW-1003">Cell membrane</keyword>
<evidence type="ECO:0000259" key="9">
    <source>
        <dbReference type="Pfam" id="PF02706"/>
    </source>
</evidence>
<reference evidence="10 11" key="1">
    <citation type="submission" date="2021-03" db="EMBL/GenBank/DDBJ databases">
        <title>Genomic Encyclopedia of Type Strains, Phase IV (KMG-IV): sequencing the most valuable type-strain genomes for metagenomic binning, comparative biology and taxonomic classification.</title>
        <authorList>
            <person name="Goeker M."/>
        </authorList>
    </citation>
    <scope>NUCLEOTIDE SEQUENCE [LARGE SCALE GENOMIC DNA]</scope>
    <source>
        <strain evidence="10 11">DSM 26048</strain>
    </source>
</reference>
<evidence type="ECO:0000256" key="5">
    <source>
        <dbReference type="ARBA" id="ARBA00022989"/>
    </source>
</evidence>
<name>A0ABS4IS90_9BACL</name>
<gene>
    <name evidence="10" type="ORF">J2Z66_001986</name>
</gene>
<evidence type="ECO:0000256" key="2">
    <source>
        <dbReference type="ARBA" id="ARBA00006683"/>
    </source>
</evidence>
<dbReference type="PANTHER" id="PTHR32309">
    <property type="entry name" value="TYROSINE-PROTEIN KINASE"/>
    <property type="match status" value="1"/>
</dbReference>
<evidence type="ECO:0000256" key="8">
    <source>
        <dbReference type="SAM" id="Phobius"/>
    </source>
</evidence>
<keyword evidence="6 8" id="KW-0472">Membrane</keyword>